<dbReference type="PANTHER" id="PTHR48081:SF8">
    <property type="entry name" value="ALPHA_BETA HYDROLASE FOLD-3 DOMAIN-CONTAINING PROTEIN-RELATED"/>
    <property type="match status" value="1"/>
</dbReference>
<feature type="domain" description="Alpha/beta hydrolase fold-3" evidence="2">
    <location>
        <begin position="53"/>
        <end position="256"/>
    </location>
</feature>
<keyword evidence="1" id="KW-0378">Hydrolase</keyword>
<evidence type="ECO:0000259" key="2">
    <source>
        <dbReference type="Pfam" id="PF07859"/>
    </source>
</evidence>
<dbReference type="EMBL" id="CP011502">
    <property type="protein sequence ID" value="ALX04797.1"/>
    <property type="molecule type" value="Genomic_DNA"/>
</dbReference>
<dbReference type="InterPro" id="IPR013094">
    <property type="entry name" value="AB_hydrolase_3"/>
</dbReference>
<dbReference type="GO" id="GO:0016787">
    <property type="term" value="F:hydrolase activity"/>
    <property type="evidence" value="ECO:0007669"/>
    <property type="project" value="UniProtKB-KW"/>
</dbReference>
<dbReference type="Pfam" id="PF07859">
    <property type="entry name" value="Abhydrolase_3"/>
    <property type="match status" value="1"/>
</dbReference>
<gene>
    <name evidence="3" type="ORF">AERYTH_08845</name>
</gene>
<sequence>MTVRYGDALQLVRDEVDDPSTWRVPTRHGQVRCFVYRPRPGRRAAPSTPGAYVHLHGGAFLMRHAAMDDFFARWVVATTGAVVVNVDYDVAPRHRYPVAQEQAHDVLRWVQEHGHERDVDGTRVVVGGFSAGGNLAASACLQARDAGEPPVRLQLLGVPSLDVSTTVKPATIPRPMIDERIVGLVRATYFKDAARRTEPYASPLLADDVSGLAPALVLTAQHDALRAEGDAYAQRLSDAGVAVEHHVVPGQDHYFLDPGDLDQARHWMRVMSEAILRALD</sequence>
<dbReference type="PANTHER" id="PTHR48081">
    <property type="entry name" value="AB HYDROLASE SUPERFAMILY PROTEIN C4A8.06C"/>
    <property type="match status" value="1"/>
</dbReference>
<dbReference type="Proteomes" id="UP000067689">
    <property type="component" value="Chromosome"/>
</dbReference>
<organism evidence="3 4">
    <name type="scientific">Aeromicrobium erythreum</name>
    <dbReference type="NCBI Taxonomy" id="2041"/>
    <lineage>
        <taxon>Bacteria</taxon>
        <taxon>Bacillati</taxon>
        <taxon>Actinomycetota</taxon>
        <taxon>Actinomycetes</taxon>
        <taxon>Propionibacteriales</taxon>
        <taxon>Nocardioidaceae</taxon>
        <taxon>Aeromicrobium</taxon>
    </lineage>
</organism>
<dbReference type="SUPFAM" id="SSF53474">
    <property type="entry name" value="alpha/beta-Hydrolases"/>
    <property type="match status" value="1"/>
</dbReference>
<dbReference type="AlphaFoldDB" id="A0A0U4CVQ5"/>
<dbReference type="Gene3D" id="3.40.50.1820">
    <property type="entry name" value="alpha/beta hydrolase"/>
    <property type="match status" value="1"/>
</dbReference>
<proteinExistence type="predicted"/>
<dbReference type="InterPro" id="IPR029058">
    <property type="entry name" value="AB_hydrolase_fold"/>
</dbReference>
<dbReference type="STRING" id="2041.AERYTH_08845"/>
<accession>A0A0U4CVQ5</accession>
<reference evidence="3 4" key="1">
    <citation type="journal article" date="1991" name="Int. J. Syst. Bacteriol.">
        <title>Description of the erythromycin-producing bacterium Arthrobacter sp. strain NRRL B-3381 as Aeromicrobium erythreum gen. nov., sp. nov.</title>
        <authorList>
            <person name="Miller E.S."/>
            <person name="Woese C.R."/>
            <person name="Brenner S."/>
        </authorList>
    </citation>
    <scope>NUCLEOTIDE SEQUENCE [LARGE SCALE GENOMIC DNA]</scope>
    <source>
        <strain evidence="3 4">AR18</strain>
    </source>
</reference>
<evidence type="ECO:0000256" key="1">
    <source>
        <dbReference type="ARBA" id="ARBA00022801"/>
    </source>
</evidence>
<keyword evidence="4" id="KW-1185">Reference proteome</keyword>
<name>A0A0U4CVQ5_9ACTN</name>
<dbReference type="PATRIC" id="fig|2041.4.peg.1852"/>
<dbReference type="InterPro" id="IPR050300">
    <property type="entry name" value="GDXG_lipolytic_enzyme"/>
</dbReference>
<evidence type="ECO:0000313" key="4">
    <source>
        <dbReference type="Proteomes" id="UP000067689"/>
    </source>
</evidence>
<protein>
    <recommendedName>
        <fullName evidence="2">Alpha/beta hydrolase fold-3 domain-containing protein</fullName>
    </recommendedName>
</protein>
<evidence type="ECO:0000313" key="3">
    <source>
        <dbReference type="EMBL" id="ALX04797.1"/>
    </source>
</evidence>
<dbReference type="KEGG" id="aer:AERYTH_08845"/>